<proteinExistence type="inferred from homology"/>
<name>A0AAV6Y6S6_9LAMI</name>
<evidence type="ECO:0000259" key="18">
    <source>
        <dbReference type="PROSITE" id="PS50089"/>
    </source>
</evidence>
<keyword evidence="12 16" id="KW-1133">Transmembrane helix</keyword>
<evidence type="ECO:0000256" key="1">
    <source>
        <dbReference type="ARBA" id="ARBA00000900"/>
    </source>
</evidence>
<gene>
    <name evidence="19" type="ORF">BUALT_Bualt01G0080200</name>
</gene>
<dbReference type="GO" id="GO:0030247">
    <property type="term" value="F:polysaccharide binding"/>
    <property type="evidence" value="ECO:0007669"/>
    <property type="project" value="InterPro"/>
</dbReference>
<keyword evidence="5" id="KW-0808">Transferase</keyword>
<dbReference type="GO" id="GO:0008270">
    <property type="term" value="F:zinc ion binding"/>
    <property type="evidence" value="ECO:0007669"/>
    <property type="project" value="UniProtKB-KW"/>
</dbReference>
<keyword evidence="6 16" id="KW-0812">Transmembrane</keyword>
<keyword evidence="13 16" id="KW-0472">Membrane</keyword>
<evidence type="ECO:0000256" key="7">
    <source>
        <dbReference type="ARBA" id="ARBA00022723"/>
    </source>
</evidence>
<evidence type="ECO:0000256" key="10">
    <source>
        <dbReference type="ARBA" id="ARBA00022786"/>
    </source>
</evidence>
<evidence type="ECO:0000256" key="5">
    <source>
        <dbReference type="ARBA" id="ARBA00022679"/>
    </source>
</evidence>
<feature type="chain" id="PRO_5043608227" description="RING-type E3 ubiquitin transferase" evidence="17">
    <location>
        <begin position="24"/>
        <end position="366"/>
    </location>
</feature>
<dbReference type="PANTHER" id="PTHR46279:SF10">
    <property type="entry name" value="RING-TYPE E3 UBIQUITIN TRANSFERASE"/>
    <property type="match status" value="1"/>
</dbReference>
<dbReference type="PANTHER" id="PTHR46279">
    <property type="entry name" value="RING/U-BOX SUPERFAMILY PROTEIN"/>
    <property type="match status" value="1"/>
</dbReference>
<feature type="signal peptide" evidence="17">
    <location>
        <begin position="1"/>
        <end position="23"/>
    </location>
</feature>
<keyword evidence="11" id="KW-0862">Zinc</keyword>
<evidence type="ECO:0000313" key="20">
    <source>
        <dbReference type="Proteomes" id="UP000826271"/>
    </source>
</evidence>
<evidence type="ECO:0000256" key="14">
    <source>
        <dbReference type="ARBA" id="ARBA00024209"/>
    </source>
</evidence>
<dbReference type="InterPro" id="IPR046948">
    <property type="entry name" value="ATL20-22-like"/>
</dbReference>
<dbReference type="InterPro" id="IPR013083">
    <property type="entry name" value="Znf_RING/FYVE/PHD"/>
</dbReference>
<comment type="similarity">
    <text evidence="14">Belongs to the RING-type zinc finger family. ATL subfamily.</text>
</comment>
<feature type="transmembrane region" description="Helical" evidence="16">
    <location>
        <begin position="236"/>
        <end position="258"/>
    </location>
</feature>
<organism evidence="19 20">
    <name type="scientific">Buddleja alternifolia</name>
    <dbReference type="NCBI Taxonomy" id="168488"/>
    <lineage>
        <taxon>Eukaryota</taxon>
        <taxon>Viridiplantae</taxon>
        <taxon>Streptophyta</taxon>
        <taxon>Embryophyta</taxon>
        <taxon>Tracheophyta</taxon>
        <taxon>Spermatophyta</taxon>
        <taxon>Magnoliopsida</taxon>
        <taxon>eudicotyledons</taxon>
        <taxon>Gunneridae</taxon>
        <taxon>Pentapetalae</taxon>
        <taxon>asterids</taxon>
        <taxon>lamiids</taxon>
        <taxon>Lamiales</taxon>
        <taxon>Scrophulariaceae</taxon>
        <taxon>Buddlejeae</taxon>
        <taxon>Buddleja</taxon>
    </lineage>
</organism>
<dbReference type="EC" id="2.3.2.27" evidence="4"/>
<evidence type="ECO:0000256" key="9">
    <source>
        <dbReference type="ARBA" id="ARBA00022771"/>
    </source>
</evidence>
<keyword evidence="20" id="KW-1185">Reference proteome</keyword>
<dbReference type="Pfam" id="PF13639">
    <property type="entry name" value="zf-RING_2"/>
    <property type="match status" value="1"/>
</dbReference>
<evidence type="ECO:0000256" key="2">
    <source>
        <dbReference type="ARBA" id="ARBA00004167"/>
    </source>
</evidence>
<evidence type="ECO:0000256" key="15">
    <source>
        <dbReference type="PROSITE-ProRule" id="PRU00175"/>
    </source>
</evidence>
<dbReference type="PROSITE" id="PS50089">
    <property type="entry name" value="ZF_RING_2"/>
    <property type="match status" value="1"/>
</dbReference>
<evidence type="ECO:0000256" key="13">
    <source>
        <dbReference type="ARBA" id="ARBA00023136"/>
    </source>
</evidence>
<dbReference type="EMBL" id="WHWC01000001">
    <property type="protein sequence ID" value="KAG8390408.1"/>
    <property type="molecule type" value="Genomic_DNA"/>
</dbReference>
<evidence type="ECO:0000256" key="17">
    <source>
        <dbReference type="SAM" id="SignalP"/>
    </source>
</evidence>
<evidence type="ECO:0000256" key="8">
    <source>
        <dbReference type="ARBA" id="ARBA00022729"/>
    </source>
</evidence>
<reference evidence="19" key="1">
    <citation type="submission" date="2019-10" db="EMBL/GenBank/DDBJ databases">
        <authorList>
            <person name="Zhang R."/>
            <person name="Pan Y."/>
            <person name="Wang J."/>
            <person name="Ma R."/>
            <person name="Yu S."/>
        </authorList>
    </citation>
    <scope>NUCLEOTIDE SEQUENCE</scope>
    <source>
        <strain evidence="19">LA-IB0</strain>
        <tissue evidence="19">Leaf</tissue>
    </source>
</reference>
<dbReference type="GO" id="GO:0061630">
    <property type="term" value="F:ubiquitin protein ligase activity"/>
    <property type="evidence" value="ECO:0007669"/>
    <property type="project" value="UniProtKB-EC"/>
</dbReference>
<accession>A0AAV6Y6S6</accession>
<comment type="catalytic activity">
    <reaction evidence="1">
        <text>S-ubiquitinyl-[E2 ubiquitin-conjugating enzyme]-L-cysteine + [acceptor protein]-L-lysine = [E2 ubiquitin-conjugating enzyme]-L-cysteine + N(6)-ubiquitinyl-[acceptor protein]-L-lysine.</text>
        <dbReference type="EC" id="2.3.2.27"/>
    </reaction>
</comment>
<protein>
    <recommendedName>
        <fullName evidence="4">RING-type E3 ubiquitin transferase</fullName>
        <ecNumber evidence="4">2.3.2.27</ecNumber>
    </recommendedName>
</protein>
<evidence type="ECO:0000256" key="4">
    <source>
        <dbReference type="ARBA" id="ARBA00012483"/>
    </source>
</evidence>
<keyword evidence="9 15" id="KW-0863">Zinc-finger</keyword>
<evidence type="ECO:0000313" key="19">
    <source>
        <dbReference type="EMBL" id="KAG8390408.1"/>
    </source>
</evidence>
<comment type="subcellular location">
    <subcellularLocation>
        <location evidence="2">Membrane</location>
        <topology evidence="2">Single-pass membrane protein</topology>
    </subcellularLocation>
</comment>
<keyword evidence="8 17" id="KW-0732">Signal</keyword>
<dbReference type="GO" id="GO:0016020">
    <property type="term" value="C:membrane"/>
    <property type="evidence" value="ECO:0007669"/>
    <property type="project" value="UniProtKB-SubCell"/>
</dbReference>
<evidence type="ECO:0000256" key="16">
    <source>
        <dbReference type="SAM" id="Phobius"/>
    </source>
</evidence>
<dbReference type="AlphaFoldDB" id="A0AAV6Y6S6"/>
<comment type="pathway">
    <text evidence="3">Protein modification; protein ubiquitination.</text>
</comment>
<dbReference type="CDD" id="cd16461">
    <property type="entry name" value="RING-H2_EL5-like"/>
    <property type="match status" value="1"/>
</dbReference>
<keyword evidence="10" id="KW-0833">Ubl conjugation pathway</keyword>
<dbReference type="InterPro" id="IPR025287">
    <property type="entry name" value="WAK_GUB"/>
</dbReference>
<evidence type="ECO:0000256" key="6">
    <source>
        <dbReference type="ARBA" id="ARBA00022692"/>
    </source>
</evidence>
<dbReference type="Pfam" id="PF13947">
    <property type="entry name" value="GUB_WAK_bind"/>
    <property type="match status" value="1"/>
</dbReference>
<evidence type="ECO:0000256" key="3">
    <source>
        <dbReference type="ARBA" id="ARBA00004906"/>
    </source>
</evidence>
<dbReference type="Proteomes" id="UP000826271">
    <property type="component" value="Unassembled WGS sequence"/>
</dbReference>
<evidence type="ECO:0000256" key="11">
    <source>
        <dbReference type="ARBA" id="ARBA00022833"/>
    </source>
</evidence>
<keyword evidence="7" id="KW-0479">Metal-binding</keyword>
<evidence type="ECO:0000256" key="12">
    <source>
        <dbReference type="ARBA" id="ARBA00022989"/>
    </source>
</evidence>
<comment type="caution">
    <text evidence="19">The sequence shown here is derived from an EMBL/GenBank/DDBJ whole genome shotgun (WGS) entry which is preliminary data.</text>
</comment>
<dbReference type="SUPFAM" id="SSF57850">
    <property type="entry name" value="RING/U-box"/>
    <property type="match status" value="1"/>
</dbReference>
<dbReference type="SMART" id="SM00184">
    <property type="entry name" value="RING"/>
    <property type="match status" value="1"/>
</dbReference>
<dbReference type="Gene3D" id="3.30.40.10">
    <property type="entry name" value="Zinc/RING finger domain, C3HC4 (zinc finger)"/>
    <property type="match status" value="1"/>
</dbReference>
<dbReference type="InterPro" id="IPR001841">
    <property type="entry name" value="Znf_RING"/>
</dbReference>
<sequence length="366" mass="41669">MNINRVLTFLFFHFYFNFLITSAQICSNSFCRRTEPIIRFPFRLENLQPSSCGYPGFDLFCDAFNQTLIDLPNSGTFTVQSIDYESQNVWLNDPDHCLPRRLLQLNLSTTPFNAYFHQDFTLFNCSAFDYARYRFDPIGCMSGENYTVLASSDETAIRFLESRCSLIAAVAVPVQWGFFEPVMTTDLADNIRLTWGSPRCGRCEERRGRCGLRSVNSTEIECRNAARRGIPRTARYAIVIGMSLPGFLLVLGFLYLICIRVHNSSRRRHPIMEFSMAVVPHSTTTISGLDGSTIESYPKTVLGESCRLSKPENNTCSICLSEYMPKETLRSIPECQHCFHAECIDEWLRLNPSCPVCRNSPKSSPS</sequence>
<feature type="domain" description="RING-type" evidence="18">
    <location>
        <begin position="316"/>
        <end position="358"/>
    </location>
</feature>